<dbReference type="Gene3D" id="3.10.10.10">
    <property type="entry name" value="HIV Type 1 Reverse Transcriptase, subunit A, domain 1"/>
    <property type="match status" value="1"/>
</dbReference>
<keyword evidence="10" id="KW-0460">Magnesium</keyword>
<dbReference type="PROSITE" id="PS00141">
    <property type="entry name" value="ASP_PROTEASE"/>
    <property type="match status" value="1"/>
</dbReference>
<dbReference type="GO" id="GO:0015074">
    <property type="term" value="P:DNA integration"/>
    <property type="evidence" value="ECO:0007669"/>
    <property type="project" value="UniProtKB-KW"/>
</dbReference>
<dbReference type="InterPro" id="IPR041588">
    <property type="entry name" value="Integrase_H2C2"/>
</dbReference>
<dbReference type="CDD" id="cd01647">
    <property type="entry name" value="RT_LTR"/>
    <property type="match status" value="1"/>
</dbReference>
<name>A0A8B8ZN72_PHODC</name>
<feature type="compositionally biased region" description="Basic residues" evidence="16">
    <location>
        <begin position="315"/>
        <end position="324"/>
    </location>
</feature>
<dbReference type="FunFam" id="3.10.20.370:FF:000001">
    <property type="entry name" value="Retrovirus-related Pol polyprotein from transposon 17.6-like protein"/>
    <property type="match status" value="1"/>
</dbReference>
<dbReference type="SUPFAM" id="SSF53098">
    <property type="entry name" value="Ribonuclease H-like"/>
    <property type="match status" value="1"/>
</dbReference>
<dbReference type="GO" id="GO:0004190">
    <property type="term" value="F:aspartic-type endopeptidase activity"/>
    <property type="evidence" value="ECO:0007669"/>
    <property type="project" value="UniProtKB-KW"/>
</dbReference>
<evidence type="ECO:0000256" key="8">
    <source>
        <dbReference type="ARBA" id="ARBA00022759"/>
    </source>
</evidence>
<keyword evidence="6" id="KW-0479">Metal-binding</keyword>
<dbReference type="Proteomes" id="UP000228380">
    <property type="component" value="Unplaced"/>
</dbReference>
<dbReference type="RefSeq" id="XP_038973019.1">
    <property type="nucleotide sequence ID" value="XM_039117091.1"/>
</dbReference>
<dbReference type="GO" id="GO:0006310">
    <property type="term" value="P:DNA recombination"/>
    <property type="evidence" value="ECO:0007669"/>
    <property type="project" value="UniProtKB-KW"/>
</dbReference>
<evidence type="ECO:0000256" key="5">
    <source>
        <dbReference type="ARBA" id="ARBA00022722"/>
    </source>
</evidence>
<evidence type="ECO:0000256" key="2">
    <source>
        <dbReference type="ARBA" id="ARBA00022670"/>
    </source>
</evidence>
<evidence type="ECO:0000256" key="12">
    <source>
        <dbReference type="ARBA" id="ARBA00022918"/>
    </source>
</evidence>
<dbReference type="PANTHER" id="PTHR37984">
    <property type="entry name" value="PROTEIN CBG26694"/>
    <property type="match status" value="1"/>
</dbReference>
<dbReference type="EC" id="2.7.7.49" evidence="1"/>
<evidence type="ECO:0000256" key="1">
    <source>
        <dbReference type="ARBA" id="ARBA00012493"/>
    </source>
</evidence>
<dbReference type="FunFam" id="3.10.10.10:FF:000007">
    <property type="entry name" value="Retrovirus-related Pol polyprotein from transposon 17.6-like Protein"/>
    <property type="match status" value="1"/>
</dbReference>
<keyword evidence="13" id="KW-0239">DNA-directed DNA polymerase</keyword>
<dbReference type="GO" id="GO:0004519">
    <property type="term" value="F:endonuclease activity"/>
    <property type="evidence" value="ECO:0007669"/>
    <property type="project" value="UniProtKB-KW"/>
</dbReference>
<dbReference type="Pfam" id="PF24626">
    <property type="entry name" value="SH3_Tf2-1"/>
    <property type="match status" value="1"/>
</dbReference>
<dbReference type="Pfam" id="PF00078">
    <property type="entry name" value="RVT_1"/>
    <property type="match status" value="1"/>
</dbReference>
<dbReference type="GO" id="GO:0003677">
    <property type="term" value="F:DNA binding"/>
    <property type="evidence" value="ECO:0007669"/>
    <property type="project" value="UniProtKB-KW"/>
</dbReference>
<evidence type="ECO:0000256" key="14">
    <source>
        <dbReference type="ARBA" id="ARBA00023125"/>
    </source>
</evidence>
<dbReference type="CDD" id="cd00303">
    <property type="entry name" value="retropepsin_like"/>
    <property type="match status" value="1"/>
</dbReference>
<dbReference type="Gene3D" id="1.10.340.70">
    <property type="match status" value="1"/>
</dbReference>
<dbReference type="PROSITE" id="PS50994">
    <property type="entry name" value="INTEGRASE"/>
    <property type="match status" value="1"/>
</dbReference>
<dbReference type="InterPro" id="IPR036397">
    <property type="entry name" value="RNaseH_sf"/>
</dbReference>
<evidence type="ECO:0000256" key="16">
    <source>
        <dbReference type="SAM" id="MobiDB-lite"/>
    </source>
</evidence>
<dbReference type="InterPro" id="IPR012337">
    <property type="entry name" value="RNaseH-like_sf"/>
</dbReference>
<dbReference type="PROSITE" id="PS50878">
    <property type="entry name" value="RT_POL"/>
    <property type="match status" value="1"/>
</dbReference>
<dbReference type="InterPro" id="IPR000477">
    <property type="entry name" value="RT_dom"/>
</dbReference>
<dbReference type="InterPro" id="IPR001969">
    <property type="entry name" value="Aspartic_peptidase_AS"/>
</dbReference>
<dbReference type="GO" id="GO:0003887">
    <property type="term" value="F:DNA-directed DNA polymerase activity"/>
    <property type="evidence" value="ECO:0007669"/>
    <property type="project" value="UniProtKB-KW"/>
</dbReference>
<evidence type="ECO:0000256" key="13">
    <source>
        <dbReference type="ARBA" id="ARBA00022932"/>
    </source>
</evidence>
<feature type="region of interest" description="Disordered" evidence="16">
    <location>
        <begin position="1411"/>
        <end position="1450"/>
    </location>
</feature>
<feature type="domain" description="Reverse transcriptase" evidence="17">
    <location>
        <begin position="647"/>
        <end position="826"/>
    </location>
</feature>
<evidence type="ECO:0000256" key="4">
    <source>
        <dbReference type="ARBA" id="ARBA00022695"/>
    </source>
</evidence>
<reference evidence="20" key="1">
    <citation type="submission" date="2025-08" db="UniProtKB">
        <authorList>
            <consortium name="RefSeq"/>
        </authorList>
    </citation>
    <scope>IDENTIFICATION</scope>
    <source>
        <tissue evidence="20">Young leaves</tissue>
    </source>
</reference>
<evidence type="ECO:0000256" key="9">
    <source>
        <dbReference type="ARBA" id="ARBA00022801"/>
    </source>
</evidence>
<dbReference type="Pfam" id="PF17921">
    <property type="entry name" value="Integrase_H2C2"/>
    <property type="match status" value="1"/>
</dbReference>
<dbReference type="InterPro" id="IPR041373">
    <property type="entry name" value="RT_RNaseH"/>
</dbReference>
<dbReference type="InterPro" id="IPR021109">
    <property type="entry name" value="Peptidase_aspartic_dom_sf"/>
</dbReference>
<evidence type="ECO:0000256" key="10">
    <source>
        <dbReference type="ARBA" id="ARBA00022842"/>
    </source>
</evidence>
<dbReference type="GeneID" id="120105044"/>
<dbReference type="InterPro" id="IPR043502">
    <property type="entry name" value="DNA/RNA_pol_sf"/>
</dbReference>
<protein>
    <recommendedName>
        <fullName evidence="1">RNA-directed DNA polymerase</fullName>
        <ecNumber evidence="1">2.7.7.49</ecNumber>
    </recommendedName>
</protein>
<sequence>MVLTKSGYQATGEPFSVLEVHRRPIKKTEPSSAMSADNEQEPDQLDLTAKVDRLSSQLESVIAWIHTRTSSLPPARAKEDDGDFPSPRVRVMAAKNKTEGTSVLKEDDDYDPDGASIATLVEERSRPFKVEARIDIPTFDGTVDAEKLDSWIDQLETYFTLYGFSSHEKVAFARLKLSSHALAWWNSYLKDNSDKEVTWGEFSRLLRQEFYPMGYSQDRWFRWHNLKQRHNQTVQEYTTEFRRLAVTLGISLDNEDVFTKYVAGLHRQIQNEIRLYNATGVSSASGIAMAIELKNKPGEQKASEGVQKGTSNHFRDKKHTRKGKPSSSSNVDKFCEHCKISGHEKGKCWKLHPELFPKKWKKDDKSKRAAVTTVFTEAVELGRVEGVDKSLSLMVGPKETVSNPPTVPDEKEELFTLRIQVKQEVIEAIVDTGSQKNLISASLVQKLGLETTPHPRPYPLGWIQKDVELRINRQCKFRFAITNQYIDEVTCEVVPLDICQVIFGSPYLWERDAIYFRRAQKYQFEKDGKKYIINKDNASHAIDLVSACQARRMVNACQKFVLVMIRPIEFENKVSALTMSCRELESQMGKLLGEHAGLFKEACGLPPKRAVEHEIQLISDSTLPNLGMYRNSVLENEEIKRQVNELLEGGVIKPSSSPCGSPVVLVPKKDGGWRMCIDYRALNKITIKNRYPLPRIDDLLDQLKHATVFTKLGLKSGYYQVRIRDDDTWKTAFKTRQGLFEWLVMPFGLCNAPATFMRLMNDALRPYIDDFVIVYLDDILIYSRSWEEHLTHVRKVFELLEKYQLRLNQKKCEFGKRTLVYLGFVVGEEELRVDPDKVKAIRDWPRPRSITEVRSFMGACQYLRKFIRNFSILASSLHALTKANQKFEWTSKHEDTFLLLKRKISEAPVLALPNLQRPFELEADASGYAMGAVLLQEGRPVAYHSEMFQGAQKNYPTYDKELLALHQAVKHWRVYLLGKETVVHTDHRPLQYLQTQSRLQQARHMKWMTYLQQFNLVIKYKKGIHNKMADMLSRPPAATLCLSAVMQVQPTTDEEYAGWYSEDLDFQGALADVEARRPTEFVLRDKLLYKGELLCVPRAAERVCWIREAHTSKVAGHFGVTKTLQNLHRYVFWPRIQQDVVRFVKGCVLCSTSKPANRKVGLYTPLPVPTRPWESVSMDFLGGLPKTRRGHDYLFVVVDRFSKMVVLMPCKKSITGEEAARLFFENVWKIFGLPSSIVSDRDSRFLSKFWCSLWAKMDTKLKRSTAFHPQTDGQTEVVNRTIVHLLRGYNARHPKTWDDSIAFLQFAINHTVHSSTNKAPAEQQLKGEGKKLKPIRYGPFKILRKIGDNAYQLELPVYMEMYSVVNIEKLKPFEPSMLDDEPGETLPTVEDLVTAQETVLAEDAILERKTTTTRRGTRESFRVGRKGQRPSAAKWFSKETGQSQFPHLRF</sequence>
<evidence type="ECO:0000256" key="7">
    <source>
        <dbReference type="ARBA" id="ARBA00022750"/>
    </source>
</evidence>
<evidence type="ECO:0000313" key="20">
    <source>
        <dbReference type="RefSeq" id="XP_038973019.1"/>
    </source>
</evidence>
<keyword evidence="12" id="KW-0695">RNA-directed DNA polymerase</keyword>
<keyword evidence="8" id="KW-0255">Endonuclease</keyword>
<evidence type="ECO:0000256" key="3">
    <source>
        <dbReference type="ARBA" id="ARBA00022679"/>
    </source>
</evidence>
<dbReference type="Pfam" id="PF19259">
    <property type="entry name" value="Ty3_capsid"/>
    <property type="match status" value="1"/>
</dbReference>
<feature type="region of interest" description="Disordered" evidence="16">
    <location>
        <begin position="297"/>
        <end position="330"/>
    </location>
</feature>
<dbReference type="InterPro" id="IPR056924">
    <property type="entry name" value="SH3_Tf2-1"/>
</dbReference>
<dbReference type="OrthoDB" id="1747743at2759"/>
<dbReference type="GO" id="GO:0046872">
    <property type="term" value="F:metal ion binding"/>
    <property type="evidence" value="ECO:0007669"/>
    <property type="project" value="UniProtKB-KW"/>
</dbReference>
<dbReference type="PANTHER" id="PTHR37984:SF5">
    <property type="entry name" value="PROTEIN NYNRIN-LIKE"/>
    <property type="match status" value="1"/>
</dbReference>
<dbReference type="Pfam" id="PF17917">
    <property type="entry name" value="RT_RNaseH"/>
    <property type="match status" value="1"/>
</dbReference>
<keyword evidence="7" id="KW-0064">Aspartyl protease</keyword>
<dbReference type="Pfam" id="PF00665">
    <property type="entry name" value="rve"/>
    <property type="match status" value="1"/>
</dbReference>
<evidence type="ECO:0000256" key="15">
    <source>
        <dbReference type="ARBA" id="ARBA00023172"/>
    </source>
</evidence>
<evidence type="ECO:0000256" key="11">
    <source>
        <dbReference type="ARBA" id="ARBA00022908"/>
    </source>
</evidence>
<feature type="compositionally biased region" description="Polar residues" evidence="16">
    <location>
        <begin position="1439"/>
        <end position="1450"/>
    </location>
</feature>
<dbReference type="Gene3D" id="2.40.70.10">
    <property type="entry name" value="Acid Proteases"/>
    <property type="match status" value="1"/>
</dbReference>
<keyword evidence="4" id="KW-0548">Nucleotidyltransferase</keyword>
<accession>A0A8B8ZN72</accession>
<dbReference type="Gene3D" id="3.30.420.10">
    <property type="entry name" value="Ribonuclease H-like superfamily/Ribonuclease H"/>
    <property type="match status" value="1"/>
</dbReference>
<dbReference type="Gene3D" id="3.30.70.270">
    <property type="match status" value="2"/>
</dbReference>
<dbReference type="InterPro" id="IPR043128">
    <property type="entry name" value="Rev_trsase/Diguanyl_cyclase"/>
</dbReference>
<dbReference type="InterPro" id="IPR001584">
    <property type="entry name" value="Integrase_cat-core"/>
</dbReference>
<evidence type="ECO:0000256" key="6">
    <source>
        <dbReference type="ARBA" id="ARBA00022723"/>
    </source>
</evidence>
<gene>
    <name evidence="20" type="primary">LOC120105044</name>
</gene>
<keyword evidence="15" id="KW-0233">DNA recombination</keyword>
<keyword evidence="2" id="KW-0645">Protease</keyword>
<keyword evidence="19" id="KW-1185">Reference proteome</keyword>
<proteinExistence type="predicted"/>
<keyword evidence="14" id="KW-0238">DNA-binding</keyword>
<dbReference type="FunFam" id="3.30.70.270:FF:000026">
    <property type="entry name" value="Transposon Ty3-G Gag-Pol polyprotein"/>
    <property type="match status" value="1"/>
</dbReference>
<dbReference type="CDD" id="cd09274">
    <property type="entry name" value="RNase_HI_RT_Ty3"/>
    <property type="match status" value="1"/>
</dbReference>
<keyword evidence="9" id="KW-0378">Hydrolase</keyword>
<keyword evidence="5" id="KW-0540">Nuclease</keyword>
<dbReference type="InterPro" id="IPR050951">
    <property type="entry name" value="Retrovirus_Pol_polyprotein"/>
</dbReference>
<evidence type="ECO:0000259" key="17">
    <source>
        <dbReference type="PROSITE" id="PS50878"/>
    </source>
</evidence>
<feature type="region of interest" description="Disordered" evidence="16">
    <location>
        <begin position="21"/>
        <end position="42"/>
    </location>
</feature>
<dbReference type="KEGG" id="pda:120105044"/>
<evidence type="ECO:0000313" key="19">
    <source>
        <dbReference type="Proteomes" id="UP000228380"/>
    </source>
</evidence>
<feature type="domain" description="Integrase catalytic" evidence="18">
    <location>
        <begin position="1168"/>
        <end position="1328"/>
    </location>
</feature>
<dbReference type="InterPro" id="IPR045358">
    <property type="entry name" value="Ty3_capsid"/>
</dbReference>
<dbReference type="GO" id="GO:0006508">
    <property type="term" value="P:proteolysis"/>
    <property type="evidence" value="ECO:0007669"/>
    <property type="project" value="UniProtKB-KW"/>
</dbReference>
<feature type="compositionally biased region" description="Basic and acidic residues" evidence="16">
    <location>
        <begin position="1411"/>
        <end position="1422"/>
    </location>
</feature>
<dbReference type="GO" id="GO:0003964">
    <property type="term" value="F:RNA-directed DNA polymerase activity"/>
    <property type="evidence" value="ECO:0007669"/>
    <property type="project" value="UniProtKB-KW"/>
</dbReference>
<organism evidence="19 20">
    <name type="scientific">Phoenix dactylifera</name>
    <name type="common">Date palm</name>
    <dbReference type="NCBI Taxonomy" id="42345"/>
    <lineage>
        <taxon>Eukaryota</taxon>
        <taxon>Viridiplantae</taxon>
        <taxon>Streptophyta</taxon>
        <taxon>Embryophyta</taxon>
        <taxon>Tracheophyta</taxon>
        <taxon>Spermatophyta</taxon>
        <taxon>Magnoliopsida</taxon>
        <taxon>Liliopsida</taxon>
        <taxon>Arecaceae</taxon>
        <taxon>Coryphoideae</taxon>
        <taxon>Phoeniceae</taxon>
        <taxon>Phoenix</taxon>
    </lineage>
</organism>
<keyword evidence="3" id="KW-0808">Transferase</keyword>
<evidence type="ECO:0000259" key="18">
    <source>
        <dbReference type="PROSITE" id="PS50994"/>
    </source>
</evidence>
<keyword evidence="11" id="KW-0229">DNA integration</keyword>
<dbReference type="SUPFAM" id="SSF56672">
    <property type="entry name" value="DNA/RNA polymerases"/>
    <property type="match status" value="1"/>
</dbReference>